<sequence length="153" mass="16812">MSTVPMSAKLEENGFDFEINSSTTNISSLGPNAEPGTDLDTNNNACDIDYAPEASNEEYLFNTEFLSTFAGKSFRANVSGGTAAPKPFSNETLDNSKQLDDLYDFGFGIDDQYDVNTNLKTDHVSKSQTSPLLRCRPERLTKALFISLNPFLC</sequence>
<protein>
    <submittedName>
        <fullName evidence="1">(northern house mosquito) hypothetical protein</fullName>
    </submittedName>
</protein>
<reference evidence="1" key="1">
    <citation type="submission" date="2021-05" db="EMBL/GenBank/DDBJ databases">
        <authorList>
            <person name="Alioto T."/>
            <person name="Alioto T."/>
            <person name="Gomez Garrido J."/>
        </authorList>
    </citation>
    <scope>NUCLEOTIDE SEQUENCE</scope>
</reference>
<organism evidence="1">
    <name type="scientific">Culex pipiens</name>
    <name type="common">House mosquito</name>
    <dbReference type="NCBI Taxonomy" id="7175"/>
    <lineage>
        <taxon>Eukaryota</taxon>
        <taxon>Metazoa</taxon>
        <taxon>Ecdysozoa</taxon>
        <taxon>Arthropoda</taxon>
        <taxon>Hexapoda</taxon>
        <taxon>Insecta</taxon>
        <taxon>Pterygota</taxon>
        <taxon>Neoptera</taxon>
        <taxon>Endopterygota</taxon>
        <taxon>Diptera</taxon>
        <taxon>Nematocera</taxon>
        <taxon>Culicoidea</taxon>
        <taxon>Culicidae</taxon>
        <taxon>Culicinae</taxon>
        <taxon>Culicini</taxon>
        <taxon>Culex</taxon>
        <taxon>Culex</taxon>
    </lineage>
</organism>
<accession>A0A8D8FG09</accession>
<dbReference type="EMBL" id="HBUE01064537">
    <property type="protein sequence ID" value="CAG6470097.1"/>
    <property type="molecule type" value="Transcribed_RNA"/>
</dbReference>
<evidence type="ECO:0000313" key="1">
    <source>
        <dbReference type="EMBL" id="CAG6470096.1"/>
    </source>
</evidence>
<name>A0A8D8FG09_CULPI</name>
<proteinExistence type="predicted"/>
<dbReference type="EMBL" id="HBUE01064536">
    <property type="protein sequence ID" value="CAG6470096.1"/>
    <property type="molecule type" value="Transcribed_RNA"/>
</dbReference>
<dbReference type="AlphaFoldDB" id="A0A8D8FG09"/>